<dbReference type="InterPro" id="IPR025388">
    <property type="entry name" value="Alginate_export_dom"/>
</dbReference>
<comment type="caution">
    <text evidence="3">The sequence shown here is derived from an EMBL/GenBank/DDBJ whole genome shotgun (WGS) entry which is preliminary data.</text>
</comment>
<organism evidence="3 4">
    <name type="scientific">Denitrobaculum tricleocarpae</name>
    <dbReference type="NCBI Taxonomy" id="2591009"/>
    <lineage>
        <taxon>Bacteria</taxon>
        <taxon>Pseudomonadati</taxon>
        <taxon>Pseudomonadota</taxon>
        <taxon>Alphaproteobacteria</taxon>
        <taxon>Rhodospirillales</taxon>
        <taxon>Rhodospirillaceae</taxon>
        <taxon>Denitrobaculum</taxon>
    </lineage>
</organism>
<evidence type="ECO:0000259" key="2">
    <source>
        <dbReference type="Pfam" id="PF13372"/>
    </source>
</evidence>
<feature type="chain" id="PRO_5022168352" evidence="1">
    <location>
        <begin position="20"/>
        <end position="462"/>
    </location>
</feature>
<dbReference type="EMBL" id="VHSH01000006">
    <property type="protein sequence ID" value="TQV78615.1"/>
    <property type="molecule type" value="Genomic_DNA"/>
</dbReference>
<proteinExistence type="predicted"/>
<accession>A0A545TN08</accession>
<sequence>MRQSVITAAALLLAWPINAAAEPRPELQKFRFHEDYRFLRTFSGAPDPFDPIKYVPLDDSGSSSLSFGGSIRERYEYTGNPLFGDDPQDEDGVWLQRANLHGDLYIGRNLRFFGEFSSALSEGRAGGPSPVDENELDVQNAFADISFPVDRVNSFTLRAGRQELQFGTGRLVDVREGANVRRTFDGVRGLVEVANWDLDLLAVRPRRDENGIFDDRTNRDEVLWGVYAAGEPQLLAASGLDLYYLGFRDDRGSFVQAVEDETRHSIGARLSGNRQGWDWNLEAAYQFGTFGDGDIAAWTAASDTGFKFDETLFQPRIGLRANIASGDEDPADDELQTFNPLYPRGNYFSQAAVLGPRNFFNLNPHLNFQITEEFALNTDANFYWRLEKKDGVYSPSGQIIRGPGQSDARYVATGVSVEATWAPLRNVDFTAIYTHLAPGAFIEETGASESVDFIELTARFRF</sequence>
<feature type="signal peptide" evidence="1">
    <location>
        <begin position="1"/>
        <end position="19"/>
    </location>
</feature>
<reference evidence="3 4" key="1">
    <citation type="submission" date="2019-06" db="EMBL/GenBank/DDBJ databases">
        <title>Whole genome sequence for Rhodospirillaceae sp. R148.</title>
        <authorList>
            <person name="Wang G."/>
        </authorList>
    </citation>
    <scope>NUCLEOTIDE SEQUENCE [LARGE SCALE GENOMIC DNA]</scope>
    <source>
        <strain evidence="3 4">R148</strain>
    </source>
</reference>
<name>A0A545TN08_9PROT</name>
<protein>
    <submittedName>
        <fullName evidence="3">Alginate export family protein</fullName>
    </submittedName>
</protein>
<evidence type="ECO:0000313" key="3">
    <source>
        <dbReference type="EMBL" id="TQV78615.1"/>
    </source>
</evidence>
<feature type="domain" description="Alginate export" evidence="2">
    <location>
        <begin position="65"/>
        <end position="450"/>
    </location>
</feature>
<dbReference type="RefSeq" id="WP_142897948.1">
    <property type="nucleotide sequence ID" value="NZ_ML660057.1"/>
</dbReference>
<dbReference type="Pfam" id="PF13372">
    <property type="entry name" value="Alginate_exp"/>
    <property type="match status" value="1"/>
</dbReference>
<dbReference type="SUPFAM" id="SSF56935">
    <property type="entry name" value="Porins"/>
    <property type="match status" value="1"/>
</dbReference>
<keyword evidence="4" id="KW-1185">Reference proteome</keyword>
<dbReference type="OrthoDB" id="311329at2"/>
<evidence type="ECO:0000313" key="4">
    <source>
        <dbReference type="Proteomes" id="UP000315252"/>
    </source>
</evidence>
<dbReference type="AlphaFoldDB" id="A0A545TN08"/>
<evidence type="ECO:0000256" key="1">
    <source>
        <dbReference type="SAM" id="SignalP"/>
    </source>
</evidence>
<keyword evidence="1" id="KW-0732">Signal</keyword>
<gene>
    <name evidence="3" type="ORF">FKG95_18875</name>
</gene>
<dbReference type="Proteomes" id="UP000315252">
    <property type="component" value="Unassembled WGS sequence"/>
</dbReference>